<protein>
    <submittedName>
        <fullName evidence="5">Cytochrome c-type biogenesis protein CcmE</fullName>
    </submittedName>
</protein>
<dbReference type="Pfam" id="PF03100">
    <property type="entry name" value="CcmE"/>
    <property type="match status" value="1"/>
</dbReference>
<name>A0A2T5J627_9SPHI</name>
<organism evidence="5 6">
    <name type="scientific">Mucilaginibacter yixingensis</name>
    <dbReference type="NCBI Taxonomy" id="1295612"/>
    <lineage>
        <taxon>Bacteria</taxon>
        <taxon>Pseudomonadati</taxon>
        <taxon>Bacteroidota</taxon>
        <taxon>Sphingobacteriia</taxon>
        <taxon>Sphingobacteriales</taxon>
        <taxon>Sphingobacteriaceae</taxon>
        <taxon>Mucilaginibacter</taxon>
    </lineage>
</organism>
<dbReference type="Gene3D" id="2.40.50.140">
    <property type="entry name" value="Nucleic acid-binding proteins"/>
    <property type="match status" value="1"/>
</dbReference>
<dbReference type="GO" id="GO:0020037">
    <property type="term" value="F:heme binding"/>
    <property type="evidence" value="ECO:0007669"/>
    <property type="project" value="InterPro"/>
</dbReference>
<keyword evidence="2" id="KW-0349">Heme</keyword>
<keyword evidence="3" id="KW-0201">Cytochrome c-type biogenesis</keyword>
<evidence type="ECO:0000256" key="4">
    <source>
        <dbReference type="ARBA" id="ARBA00023136"/>
    </source>
</evidence>
<dbReference type="SUPFAM" id="SSF82093">
    <property type="entry name" value="Heme chaperone CcmE"/>
    <property type="match status" value="1"/>
</dbReference>
<dbReference type="GO" id="GO:0017003">
    <property type="term" value="P:protein-heme linkage"/>
    <property type="evidence" value="ECO:0007669"/>
    <property type="project" value="InterPro"/>
</dbReference>
<keyword evidence="4" id="KW-0472">Membrane</keyword>
<evidence type="ECO:0000313" key="5">
    <source>
        <dbReference type="EMBL" id="PTQ93617.1"/>
    </source>
</evidence>
<dbReference type="Proteomes" id="UP000244168">
    <property type="component" value="Unassembled WGS sequence"/>
</dbReference>
<evidence type="ECO:0000256" key="1">
    <source>
        <dbReference type="ARBA" id="ARBA00004370"/>
    </source>
</evidence>
<comment type="subcellular location">
    <subcellularLocation>
        <location evidence="1">Membrane</location>
    </subcellularLocation>
</comment>
<sequence>MKKSSIIGLVVIAIAIAVVISTYTNTSTYGNFAEAQKSQTSLQVVGHLSKEKPLYYDATKDANYFSFYMKDKAGKECKVVFIGTKPQDFERSEQIVLTGKMKGSEFLASKILMKCPSKYTQDKLEETEVKSTQQASI</sequence>
<dbReference type="GO" id="GO:0017004">
    <property type="term" value="P:cytochrome complex assembly"/>
    <property type="evidence" value="ECO:0007669"/>
    <property type="project" value="UniProtKB-KW"/>
</dbReference>
<evidence type="ECO:0000256" key="2">
    <source>
        <dbReference type="ARBA" id="ARBA00022617"/>
    </source>
</evidence>
<gene>
    <name evidence="5" type="ORF">C8P68_10879</name>
</gene>
<dbReference type="RefSeq" id="WP_107830802.1">
    <property type="nucleotide sequence ID" value="NZ_CP160205.1"/>
</dbReference>
<dbReference type="InterPro" id="IPR036127">
    <property type="entry name" value="CcmE-like_sf"/>
</dbReference>
<accession>A0A2T5J627</accession>
<dbReference type="InterPro" id="IPR012340">
    <property type="entry name" value="NA-bd_OB-fold"/>
</dbReference>
<dbReference type="GO" id="GO:0005886">
    <property type="term" value="C:plasma membrane"/>
    <property type="evidence" value="ECO:0007669"/>
    <property type="project" value="InterPro"/>
</dbReference>
<evidence type="ECO:0000313" key="6">
    <source>
        <dbReference type="Proteomes" id="UP000244168"/>
    </source>
</evidence>
<dbReference type="OrthoDB" id="1524250at2"/>
<dbReference type="EMBL" id="QAOQ01000008">
    <property type="protein sequence ID" value="PTQ93617.1"/>
    <property type="molecule type" value="Genomic_DNA"/>
</dbReference>
<keyword evidence="2" id="KW-0479">Metal-binding</keyword>
<keyword evidence="2" id="KW-0408">Iron</keyword>
<keyword evidence="6" id="KW-1185">Reference proteome</keyword>
<proteinExistence type="predicted"/>
<evidence type="ECO:0000256" key="3">
    <source>
        <dbReference type="ARBA" id="ARBA00022748"/>
    </source>
</evidence>
<dbReference type="AlphaFoldDB" id="A0A2T5J627"/>
<reference evidence="5 6" key="1">
    <citation type="submission" date="2018-04" db="EMBL/GenBank/DDBJ databases">
        <title>Genomic Encyclopedia of Archaeal and Bacterial Type Strains, Phase II (KMG-II): from individual species to whole genera.</title>
        <authorList>
            <person name="Goeker M."/>
        </authorList>
    </citation>
    <scope>NUCLEOTIDE SEQUENCE [LARGE SCALE GENOMIC DNA]</scope>
    <source>
        <strain evidence="5 6">DSM 26809</strain>
    </source>
</reference>
<comment type="caution">
    <text evidence="5">The sequence shown here is derived from an EMBL/GenBank/DDBJ whole genome shotgun (WGS) entry which is preliminary data.</text>
</comment>
<dbReference type="InterPro" id="IPR004329">
    <property type="entry name" value="CcmE"/>
</dbReference>